<protein>
    <submittedName>
        <fullName evidence="1">Uncharacterized protein</fullName>
    </submittedName>
</protein>
<reference evidence="1" key="2">
    <citation type="submission" date="2020-09" db="EMBL/GenBank/DDBJ databases">
        <authorList>
            <person name="Sun Q."/>
            <person name="Zhou Y."/>
        </authorList>
    </citation>
    <scope>NUCLEOTIDE SEQUENCE</scope>
    <source>
        <strain evidence="1">CGMCC 4.7306</strain>
    </source>
</reference>
<dbReference type="AlphaFoldDB" id="A0A917SFQ7"/>
<reference evidence="1" key="1">
    <citation type="journal article" date="2014" name="Int. J. Syst. Evol. Microbiol.">
        <title>Complete genome sequence of Corynebacterium casei LMG S-19264T (=DSM 44701T), isolated from a smear-ripened cheese.</title>
        <authorList>
            <consortium name="US DOE Joint Genome Institute (JGI-PGF)"/>
            <person name="Walter F."/>
            <person name="Albersmeier A."/>
            <person name="Kalinowski J."/>
            <person name="Ruckert C."/>
        </authorList>
    </citation>
    <scope>NUCLEOTIDE SEQUENCE</scope>
    <source>
        <strain evidence="1">CGMCC 4.7306</strain>
    </source>
</reference>
<dbReference type="EMBL" id="BMMZ01000014">
    <property type="protein sequence ID" value="GGL79555.1"/>
    <property type="molecule type" value="Genomic_DNA"/>
</dbReference>
<organism evidence="1 2">
    <name type="scientific">Microlunatus endophyticus</name>
    <dbReference type="NCBI Taxonomy" id="1716077"/>
    <lineage>
        <taxon>Bacteria</taxon>
        <taxon>Bacillati</taxon>
        <taxon>Actinomycetota</taxon>
        <taxon>Actinomycetes</taxon>
        <taxon>Propionibacteriales</taxon>
        <taxon>Propionibacteriaceae</taxon>
        <taxon>Microlunatus</taxon>
    </lineage>
</organism>
<evidence type="ECO:0000313" key="2">
    <source>
        <dbReference type="Proteomes" id="UP000613840"/>
    </source>
</evidence>
<sequence>MLERLTDRVTGEVSAAVQRRAANRLPVLAIRLLEAGISLWRNNGWFRFDDSEISCSVQLYRWLQEARRANRSLVVIEVSIEHLLLTPDMIEGLVSPSSARRPDIRFTASDTGLSLECKRLLAPAVWHQDYVHKGMERFVTSAYGAGESLGLMVGYLQDVTVDACLPSINKYIAAHTAMGNPHQLSDDHAASYGTWYRSDHARSGDVPIHLSHVWINLN</sequence>
<dbReference type="RefSeq" id="WP_188897577.1">
    <property type="nucleotide sequence ID" value="NZ_BMMZ01000014.1"/>
</dbReference>
<keyword evidence="2" id="KW-1185">Reference proteome</keyword>
<evidence type="ECO:0000313" key="1">
    <source>
        <dbReference type="EMBL" id="GGL79555.1"/>
    </source>
</evidence>
<comment type="caution">
    <text evidence="1">The sequence shown here is derived from an EMBL/GenBank/DDBJ whole genome shotgun (WGS) entry which is preliminary data.</text>
</comment>
<dbReference type="Proteomes" id="UP000613840">
    <property type="component" value="Unassembled WGS sequence"/>
</dbReference>
<accession>A0A917SFQ7</accession>
<name>A0A917SFQ7_9ACTN</name>
<proteinExistence type="predicted"/>
<gene>
    <name evidence="1" type="ORF">GCM10011575_42340</name>
</gene>